<name>A0ABY7T2E3_9SPHI</name>
<dbReference type="RefSeq" id="WP_273628810.1">
    <property type="nucleotide sequence ID" value="NZ_CP117167.1"/>
</dbReference>
<sequence length="496" mass="54518">MEQYILGIDIGTGSTKGVALNLNGVVLASSQHHYPIYQPHPNYSEQNPDLIWDAFVKCVQDVVQQLKQSPQAISFSSAMHSLIPVDENGAALSQMITWADVRSEEIAERIRASAEGEAIYKETGTPIHPMSPLCKLIWLRENEADLFNSTHKFVSIKGYIWHKLFNRFETDYSIASATGLFDIKKLTWSDAACKLAGVRLDQLSDAVNTTYMRTGLVDKSASLLNIPPTAQFVIGASDGCCANMGSYVTQPGTAALTIGTSGAVRITGPQPVYNYHAMTFNYLLDEKTYVSGGAVNNGGIAVDWLLKKFLNQSNLNSDSYQSLFKAIDGVPAGSDGLIFLPYLYGERAPIWDANSSGAYLNIQPQHGQNHFLRAALEGICFALNDVLNSLEGASTEIEQINISGGFITSQTWVQILADITGKKLMVLQSEDASAMGAIFLAMQALYPNKQLPVIEKPVLIKPNTDNHQTYTQIFPLYKKLYEDLKGSMQMLHQLKK</sequence>
<dbReference type="InterPro" id="IPR018485">
    <property type="entry name" value="FGGY_C"/>
</dbReference>
<dbReference type="PANTHER" id="PTHR43095">
    <property type="entry name" value="SUGAR KINASE"/>
    <property type="match status" value="1"/>
</dbReference>
<evidence type="ECO:0000256" key="2">
    <source>
        <dbReference type="ARBA" id="ARBA00022679"/>
    </source>
</evidence>
<dbReference type="CDD" id="cd07770">
    <property type="entry name" value="ASKHA_NBD_FGGY_GntK"/>
    <property type="match status" value="1"/>
</dbReference>
<dbReference type="PROSITE" id="PS00933">
    <property type="entry name" value="FGGY_KINASES_1"/>
    <property type="match status" value="1"/>
</dbReference>
<dbReference type="SUPFAM" id="SSF53067">
    <property type="entry name" value="Actin-like ATPase domain"/>
    <property type="match status" value="2"/>
</dbReference>
<dbReference type="Pfam" id="PF00370">
    <property type="entry name" value="FGGY_N"/>
    <property type="match status" value="1"/>
</dbReference>
<keyword evidence="2" id="KW-0808">Transferase</keyword>
<dbReference type="InterPro" id="IPR018484">
    <property type="entry name" value="FGGY_N"/>
</dbReference>
<evidence type="ECO:0000259" key="4">
    <source>
        <dbReference type="Pfam" id="PF00370"/>
    </source>
</evidence>
<dbReference type="InterPro" id="IPR043129">
    <property type="entry name" value="ATPase_NBD"/>
</dbReference>
<protein>
    <submittedName>
        <fullName evidence="6">Gluconokinase</fullName>
    </submittedName>
</protein>
<dbReference type="Gene3D" id="3.30.420.40">
    <property type="match status" value="2"/>
</dbReference>
<dbReference type="PIRSF" id="PIRSF000538">
    <property type="entry name" value="GlpK"/>
    <property type="match status" value="1"/>
</dbReference>
<evidence type="ECO:0000256" key="3">
    <source>
        <dbReference type="ARBA" id="ARBA00022777"/>
    </source>
</evidence>
<dbReference type="Pfam" id="PF02782">
    <property type="entry name" value="FGGY_C"/>
    <property type="match status" value="1"/>
</dbReference>
<evidence type="ECO:0000313" key="6">
    <source>
        <dbReference type="EMBL" id="WCT10620.1"/>
    </source>
</evidence>
<evidence type="ECO:0000313" key="7">
    <source>
        <dbReference type="Proteomes" id="UP001216139"/>
    </source>
</evidence>
<keyword evidence="3" id="KW-0418">Kinase</keyword>
<dbReference type="InterPro" id="IPR000577">
    <property type="entry name" value="Carb_kinase_FGGY"/>
</dbReference>
<keyword evidence="7" id="KW-1185">Reference proteome</keyword>
<dbReference type="PANTHER" id="PTHR43095:SF2">
    <property type="entry name" value="GLUCONOKINASE"/>
    <property type="match status" value="1"/>
</dbReference>
<dbReference type="EMBL" id="CP117167">
    <property type="protein sequence ID" value="WCT10620.1"/>
    <property type="molecule type" value="Genomic_DNA"/>
</dbReference>
<evidence type="ECO:0000259" key="5">
    <source>
        <dbReference type="Pfam" id="PF02782"/>
    </source>
</evidence>
<dbReference type="InterPro" id="IPR018483">
    <property type="entry name" value="Carb_kinase_FGGY_CS"/>
</dbReference>
<dbReference type="InterPro" id="IPR050406">
    <property type="entry name" value="FGGY_Carb_Kinase"/>
</dbReference>
<proteinExistence type="inferred from homology"/>
<feature type="domain" description="Carbohydrate kinase FGGY C-terminal" evidence="5">
    <location>
        <begin position="254"/>
        <end position="444"/>
    </location>
</feature>
<evidence type="ECO:0000256" key="1">
    <source>
        <dbReference type="ARBA" id="ARBA00009156"/>
    </source>
</evidence>
<feature type="domain" description="Carbohydrate kinase FGGY N-terminal" evidence="4">
    <location>
        <begin position="4"/>
        <end position="245"/>
    </location>
</feature>
<gene>
    <name evidence="6" type="ORF">PQO05_17935</name>
</gene>
<dbReference type="Proteomes" id="UP001216139">
    <property type="component" value="Chromosome"/>
</dbReference>
<reference evidence="6 7" key="1">
    <citation type="submission" date="2023-02" db="EMBL/GenBank/DDBJ databases">
        <title>Genome sequence of Mucilaginibacter jinjuensis strain KACC 16571.</title>
        <authorList>
            <person name="Kim S."/>
            <person name="Heo J."/>
            <person name="Kwon S.-W."/>
        </authorList>
    </citation>
    <scope>NUCLEOTIDE SEQUENCE [LARGE SCALE GENOMIC DNA]</scope>
    <source>
        <strain evidence="6 7">KACC 16571</strain>
    </source>
</reference>
<organism evidence="6 7">
    <name type="scientific">Mucilaginibacter jinjuensis</name>
    <dbReference type="NCBI Taxonomy" id="1176721"/>
    <lineage>
        <taxon>Bacteria</taxon>
        <taxon>Pseudomonadati</taxon>
        <taxon>Bacteroidota</taxon>
        <taxon>Sphingobacteriia</taxon>
        <taxon>Sphingobacteriales</taxon>
        <taxon>Sphingobacteriaceae</taxon>
        <taxon>Mucilaginibacter</taxon>
    </lineage>
</organism>
<comment type="similarity">
    <text evidence="1">Belongs to the FGGY kinase family.</text>
</comment>
<accession>A0ABY7T2E3</accession>